<dbReference type="InterPro" id="IPR041373">
    <property type="entry name" value="RT_RNaseH"/>
</dbReference>
<dbReference type="FunFam" id="3.30.70.270:FF:000020">
    <property type="entry name" value="Transposon Tf2-6 polyprotein-like Protein"/>
    <property type="match status" value="1"/>
</dbReference>
<dbReference type="Pfam" id="PF00078">
    <property type="entry name" value="RVT_1"/>
    <property type="match status" value="1"/>
</dbReference>
<evidence type="ECO:0000313" key="11">
    <source>
        <dbReference type="EMBL" id="KAA8630601.1"/>
    </source>
</evidence>
<feature type="region of interest" description="Disordered" evidence="9">
    <location>
        <begin position="20"/>
        <end position="51"/>
    </location>
</feature>
<dbReference type="InterPro" id="IPR043502">
    <property type="entry name" value="DNA/RNA_pol_sf"/>
</dbReference>
<evidence type="ECO:0000256" key="5">
    <source>
        <dbReference type="ARBA" id="ARBA00022759"/>
    </source>
</evidence>
<dbReference type="PROSITE" id="PS50878">
    <property type="entry name" value="RT_POL"/>
    <property type="match status" value="1"/>
</dbReference>
<gene>
    <name evidence="11" type="ORF">SMACR_08327</name>
</gene>
<dbReference type="GO" id="GO:0004519">
    <property type="term" value="F:endonuclease activity"/>
    <property type="evidence" value="ECO:0007669"/>
    <property type="project" value="UniProtKB-KW"/>
</dbReference>
<keyword evidence="5" id="KW-0255">Endonuclease</keyword>
<feature type="domain" description="Reverse transcriptase" evidence="10">
    <location>
        <begin position="173"/>
        <end position="352"/>
    </location>
</feature>
<evidence type="ECO:0000259" key="10">
    <source>
        <dbReference type="PROSITE" id="PS50878"/>
    </source>
</evidence>
<sequence>MILGHPWHVACDPDISWKDGGHLRPRTRPTADGKPGAWKEASCDSNVPTAPPPAVQEVMICTIDKSGKVTEEGCHTSHALREAEVDVKNNNNNNNNEFDYYQNQQTEKPKATIPEEYRGHPAFVSKHLEGLPPRGPWDHEIKLKEGAKLKFFKVYHTNEKQNQELRKYLDEDLKRGHIRESTSSAGYPILFVPKKDGKLRLCVDYRQLNHKTVRNSYPLPLISRIRNQLGGARYFTRLNLPVAYAHIRIKDGDEWKTPSCTPYGHYESLFMPFGLTYASATLQSVSDHAIRPYLDKFAICYLDDILIYSKILEDHKEHVEKVLDALHQHNLSVNMEKSEFHVRETVFLGYLISENEVRMKPSKVEAVRNWPVPRNTTAVRRFLGFTNFYRMFIRYYGKIARPLYELTKTEAVFTWGREEQEAFKAICDAVTAYPVLKLPDPRKQFEVETDASDYAMGGQLGQRNDQGKLHPLAFFSKKLEGPRRNYPIHDKELLAVIEAFPEWRPYLSGTTKEVLVYTDRKNLRYFTITKVLNGWQTRWAEFLAEFNFQIDYKKESGNARADALSRRADHVKDTAEAFAPLFQKQPDGTLTHPLQEWVECCAIYRAKDQALRRQATIATPEDRQRWENSQDEGVTLQSDRLWYHDKAYVWPEQRENLIVDVHASKIGGHMGIAKTIARIRQHYDFPRMKAEVARTLQACERCSRTRVARHKPYGFFEPLEVAERPWSSVTMDFITKLPPSADTATGIRYDSILVVVDRLTKYLLLTI</sequence>
<dbReference type="Pfam" id="PF17921">
    <property type="entry name" value="Integrase_H2C2"/>
    <property type="match status" value="1"/>
</dbReference>
<dbReference type="InterPro" id="IPR043128">
    <property type="entry name" value="Rev_trsase/Diguanyl_cyclase"/>
</dbReference>
<keyword evidence="2" id="KW-0808">Transferase</keyword>
<dbReference type="PANTHER" id="PTHR37984">
    <property type="entry name" value="PROTEIN CBG26694"/>
    <property type="match status" value="1"/>
</dbReference>
<dbReference type="Gene3D" id="3.30.70.270">
    <property type="match status" value="2"/>
</dbReference>
<dbReference type="GO" id="GO:0016787">
    <property type="term" value="F:hydrolase activity"/>
    <property type="evidence" value="ECO:0007669"/>
    <property type="project" value="UniProtKB-KW"/>
</dbReference>
<dbReference type="Gene3D" id="3.10.10.10">
    <property type="entry name" value="HIV Type 1 Reverse Transcriptase, subunit A, domain 1"/>
    <property type="match status" value="1"/>
</dbReference>
<evidence type="ECO:0000256" key="1">
    <source>
        <dbReference type="ARBA" id="ARBA00004173"/>
    </source>
</evidence>
<dbReference type="InterPro" id="IPR000477">
    <property type="entry name" value="RT_dom"/>
</dbReference>
<evidence type="ECO:0000256" key="4">
    <source>
        <dbReference type="ARBA" id="ARBA00022722"/>
    </source>
</evidence>
<dbReference type="Gene3D" id="1.10.340.70">
    <property type="match status" value="1"/>
</dbReference>
<comment type="caution">
    <text evidence="11">The sequence shown here is derived from an EMBL/GenBank/DDBJ whole genome shotgun (WGS) entry which is preliminary data.</text>
</comment>
<dbReference type="EMBL" id="NMPR01000099">
    <property type="protein sequence ID" value="KAA8630601.1"/>
    <property type="molecule type" value="Genomic_DNA"/>
</dbReference>
<evidence type="ECO:0000313" key="12">
    <source>
        <dbReference type="Proteomes" id="UP000433876"/>
    </source>
</evidence>
<dbReference type="CDD" id="cd01647">
    <property type="entry name" value="RT_LTR"/>
    <property type="match status" value="1"/>
</dbReference>
<keyword evidence="6" id="KW-0378">Hydrolase</keyword>
<dbReference type="CDD" id="cd09274">
    <property type="entry name" value="RNase_HI_RT_Ty3"/>
    <property type="match status" value="1"/>
</dbReference>
<dbReference type="GO" id="GO:0003964">
    <property type="term" value="F:RNA-directed DNA polymerase activity"/>
    <property type="evidence" value="ECO:0007669"/>
    <property type="project" value="UniProtKB-KW"/>
</dbReference>
<evidence type="ECO:0000256" key="6">
    <source>
        <dbReference type="ARBA" id="ARBA00022801"/>
    </source>
</evidence>
<evidence type="ECO:0000256" key="2">
    <source>
        <dbReference type="ARBA" id="ARBA00022679"/>
    </source>
</evidence>
<dbReference type="Proteomes" id="UP000433876">
    <property type="component" value="Unassembled WGS sequence"/>
</dbReference>
<organism evidence="11 12">
    <name type="scientific">Sordaria macrospora</name>
    <dbReference type="NCBI Taxonomy" id="5147"/>
    <lineage>
        <taxon>Eukaryota</taxon>
        <taxon>Fungi</taxon>
        <taxon>Dikarya</taxon>
        <taxon>Ascomycota</taxon>
        <taxon>Pezizomycotina</taxon>
        <taxon>Sordariomycetes</taxon>
        <taxon>Sordariomycetidae</taxon>
        <taxon>Sordariales</taxon>
        <taxon>Sordariaceae</taxon>
        <taxon>Sordaria</taxon>
    </lineage>
</organism>
<accession>A0A8S8ZPH5</accession>
<dbReference type="PANTHER" id="PTHR37984:SF5">
    <property type="entry name" value="PROTEIN NYNRIN-LIKE"/>
    <property type="match status" value="1"/>
</dbReference>
<proteinExistence type="predicted"/>
<dbReference type="AlphaFoldDB" id="A0A8S8ZPH5"/>
<reference evidence="11 12" key="1">
    <citation type="submission" date="2017-07" db="EMBL/GenBank/DDBJ databases">
        <title>Genome sequence of the Sordaria macrospora wild type strain R19027.</title>
        <authorList>
            <person name="Nowrousian M."/>
            <person name="Teichert I."/>
            <person name="Kueck U."/>
        </authorList>
    </citation>
    <scope>NUCLEOTIDE SEQUENCE [LARGE SCALE GENOMIC DNA]</scope>
    <source>
        <strain evidence="11 12">R19027</strain>
        <tissue evidence="11">Mycelium</tissue>
    </source>
</reference>
<dbReference type="SUPFAM" id="SSF56672">
    <property type="entry name" value="DNA/RNA polymerases"/>
    <property type="match status" value="1"/>
</dbReference>
<dbReference type="FunFam" id="3.30.70.270:FF:000003">
    <property type="entry name" value="Transposon Ty3-G Gag-Pol polyprotein"/>
    <property type="match status" value="1"/>
</dbReference>
<protein>
    <recommendedName>
        <fullName evidence="10">Reverse transcriptase domain-containing protein</fullName>
    </recommendedName>
</protein>
<keyword evidence="7" id="KW-0695">RNA-directed DNA polymerase</keyword>
<dbReference type="InterPro" id="IPR050951">
    <property type="entry name" value="Retrovirus_Pol_polyprotein"/>
</dbReference>
<keyword evidence="8" id="KW-0496">Mitochondrion</keyword>
<evidence type="ECO:0000256" key="3">
    <source>
        <dbReference type="ARBA" id="ARBA00022695"/>
    </source>
</evidence>
<evidence type="ECO:0000256" key="9">
    <source>
        <dbReference type="SAM" id="MobiDB-lite"/>
    </source>
</evidence>
<name>A0A8S8ZPH5_SORMA</name>
<keyword evidence="3" id="KW-0548">Nucleotidyltransferase</keyword>
<dbReference type="VEuPathDB" id="FungiDB:SMAC_09808"/>
<dbReference type="InterPro" id="IPR041588">
    <property type="entry name" value="Integrase_H2C2"/>
</dbReference>
<dbReference type="Pfam" id="PF17917">
    <property type="entry name" value="RT_RNaseH"/>
    <property type="match status" value="1"/>
</dbReference>
<evidence type="ECO:0000256" key="7">
    <source>
        <dbReference type="ARBA" id="ARBA00022918"/>
    </source>
</evidence>
<evidence type="ECO:0000256" key="8">
    <source>
        <dbReference type="ARBA" id="ARBA00023128"/>
    </source>
</evidence>
<comment type="subcellular location">
    <subcellularLocation>
        <location evidence="1">Mitochondrion</location>
    </subcellularLocation>
</comment>
<keyword evidence="4" id="KW-0540">Nuclease</keyword>
<dbReference type="GO" id="GO:0005739">
    <property type="term" value="C:mitochondrion"/>
    <property type="evidence" value="ECO:0007669"/>
    <property type="project" value="UniProtKB-SubCell"/>
</dbReference>